<dbReference type="AlphaFoldDB" id="A0A1N7KQY1"/>
<dbReference type="Pfam" id="PF07005">
    <property type="entry name" value="SBD_N"/>
    <property type="match status" value="1"/>
</dbReference>
<name>A0A1N7KQY1_9BACI</name>
<evidence type="ECO:0000259" key="7">
    <source>
        <dbReference type="Pfam" id="PF07005"/>
    </source>
</evidence>
<dbReference type="SUPFAM" id="SSF142764">
    <property type="entry name" value="YgbK-like"/>
    <property type="match status" value="1"/>
</dbReference>
<keyword evidence="4" id="KW-0418">Kinase</keyword>
<sequence length="475" mass="53869">MDQSLHIEDYIKNLATQDSDTLQRMWGETHSSFHHKVVVLDDDPTGVQTVHDISVYTDWEQETLKNAFEEDNQMFFILTNSRSFSEKDTIDVHRTIAERIETISKKTNKPYLLISRGDSTLRGHYPVETETLKDEIERYSQTTFDGEILIPFFKEGGRYTIHGTHYVKNETGYIPAGETEFANDRTFGFRSSDLRDYVEEKTHGRFSKKETIVITLESLRSMDIEKIISQLHTVSGFRKIVVDAVTEEDLQVFSIALIKAVESGKKFLFRTAASFTKVIGNVASKPLLSKNQLVHEHTRHGGLVIVGSHVQKTTEQLKELKNLDSLVFIEFDSHLVTDKEAFKNEVQRVTDETESSIRSGKSTVIYTRRERLDLGEDRKEEELQLSVDISKAVTTIVRSLTTQPKYIIAKGGITSSDIGTNGLNVKRANVMGQVAPGIPVWETDEQSKFPNLPYIIFPGNVGDKNTLKEIVSTIN</sequence>
<feature type="domain" description="Four-carbon acid sugar kinase N-terminal" evidence="7">
    <location>
        <begin position="38"/>
        <end position="277"/>
    </location>
</feature>
<keyword evidence="10" id="KW-1185">Reference proteome</keyword>
<feature type="domain" description="Four-carbon acid sugar kinase nucleotide binding" evidence="8">
    <location>
        <begin position="303"/>
        <end position="467"/>
    </location>
</feature>
<keyword evidence="5" id="KW-0067">ATP-binding</keyword>
<evidence type="ECO:0000313" key="10">
    <source>
        <dbReference type="Proteomes" id="UP000187608"/>
    </source>
</evidence>
<dbReference type="Proteomes" id="UP000187608">
    <property type="component" value="Unassembled WGS sequence"/>
</dbReference>
<gene>
    <name evidence="9" type="ORF">SAMN05421687_1169</name>
</gene>
<evidence type="ECO:0000256" key="5">
    <source>
        <dbReference type="ARBA" id="ARBA00022840"/>
    </source>
</evidence>
<dbReference type="STRING" id="570947.SAMN05421687_1169"/>
<evidence type="ECO:0000256" key="3">
    <source>
        <dbReference type="ARBA" id="ARBA00022741"/>
    </source>
</evidence>
<dbReference type="InterPro" id="IPR010737">
    <property type="entry name" value="4-carb_acid_sugar_kinase_N"/>
</dbReference>
<dbReference type="InterPro" id="IPR037051">
    <property type="entry name" value="4-carb_acid_sugar_kinase_N_sf"/>
</dbReference>
<keyword evidence="2" id="KW-0808">Transferase</keyword>
<protein>
    <submittedName>
        <fullName evidence="9">Uncharacterized conserved protein YgbK, DUF1537 family</fullName>
    </submittedName>
</protein>
<dbReference type="GO" id="GO:0005524">
    <property type="term" value="F:ATP binding"/>
    <property type="evidence" value="ECO:0007669"/>
    <property type="project" value="UniProtKB-KW"/>
</dbReference>
<organism evidence="9 10">
    <name type="scientific">Salimicrobium flavidum</name>
    <dbReference type="NCBI Taxonomy" id="570947"/>
    <lineage>
        <taxon>Bacteria</taxon>
        <taxon>Bacillati</taxon>
        <taxon>Bacillota</taxon>
        <taxon>Bacilli</taxon>
        <taxon>Bacillales</taxon>
        <taxon>Bacillaceae</taxon>
        <taxon>Salimicrobium</taxon>
    </lineage>
</organism>
<dbReference type="GO" id="GO:0016301">
    <property type="term" value="F:kinase activity"/>
    <property type="evidence" value="ECO:0007669"/>
    <property type="project" value="UniProtKB-KW"/>
</dbReference>
<evidence type="ECO:0000256" key="1">
    <source>
        <dbReference type="ARBA" id="ARBA00005715"/>
    </source>
</evidence>
<keyword evidence="6" id="KW-0119">Carbohydrate metabolism</keyword>
<evidence type="ECO:0000256" key="6">
    <source>
        <dbReference type="ARBA" id="ARBA00023277"/>
    </source>
</evidence>
<evidence type="ECO:0000256" key="2">
    <source>
        <dbReference type="ARBA" id="ARBA00022679"/>
    </source>
</evidence>
<proteinExistence type="inferred from homology"/>
<accession>A0A1N7KQY1</accession>
<keyword evidence="3" id="KW-0547">Nucleotide-binding</keyword>
<comment type="similarity">
    <text evidence="1">Belongs to the four-carbon acid sugar kinase family.</text>
</comment>
<dbReference type="InterPro" id="IPR042213">
    <property type="entry name" value="NBD_C_sf"/>
</dbReference>
<dbReference type="Pfam" id="PF17042">
    <property type="entry name" value="NBD_C"/>
    <property type="match status" value="1"/>
</dbReference>
<dbReference type="Gene3D" id="3.40.50.10840">
    <property type="entry name" value="Putative sugar-binding, N-terminal domain"/>
    <property type="match status" value="1"/>
</dbReference>
<dbReference type="OrthoDB" id="153193at2"/>
<evidence type="ECO:0000313" key="9">
    <source>
        <dbReference type="EMBL" id="SIS63955.1"/>
    </source>
</evidence>
<dbReference type="Gene3D" id="3.40.980.20">
    <property type="entry name" value="Four-carbon acid sugar kinase, nucleotide binding domain"/>
    <property type="match status" value="1"/>
</dbReference>
<dbReference type="InterPro" id="IPR031475">
    <property type="entry name" value="NBD_C"/>
</dbReference>
<reference evidence="10" key="1">
    <citation type="submission" date="2017-01" db="EMBL/GenBank/DDBJ databases">
        <authorList>
            <person name="Varghese N."/>
            <person name="Submissions S."/>
        </authorList>
    </citation>
    <scope>NUCLEOTIDE SEQUENCE [LARGE SCALE GENOMIC DNA]</scope>
    <source>
        <strain evidence="10">DSM 23127</strain>
    </source>
</reference>
<dbReference type="RefSeq" id="WP_076560715.1">
    <property type="nucleotide sequence ID" value="NZ_FTOC01000016.1"/>
</dbReference>
<evidence type="ECO:0000256" key="4">
    <source>
        <dbReference type="ARBA" id="ARBA00022777"/>
    </source>
</evidence>
<evidence type="ECO:0000259" key="8">
    <source>
        <dbReference type="Pfam" id="PF17042"/>
    </source>
</evidence>
<dbReference type="EMBL" id="FTOC01000016">
    <property type="protein sequence ID" value="SIS63955.1"/>
    <property type="molecule type" value="Genomic_DNA"/>
</dbReference>